<keyword evidence="2" id="KW-1185">Reference proteome</keyword>
<evidence type="ECO:0000313" key="2">
    <source>
        <dbReference type="Proteomes" id="UP001152888"/>
    </source>
</evidence>
<reference evidence="1" key="1">
    <citation type="submission" date="2022-03" db="EMBL/GenBank/DDBJ databases">
        <authorList>
            <person name="Sayadi A."/>
        </authorList>
    </citation>
    <scope>NUCLEOTIDE SEQUENCE</scope>
</reference>
<evidence type="ECO:0000313" key="1">
    <source>
        <dbReference type="EMBL" id="CAH1966868.1"/>
    </source>
</evidence>
<organism evidence="1 2">
    <name type="scientific">Acanthoscelides obtectus</name>
    <name type="common">Bean weevil</name>
    <name type="synonym">Bruchus obtectus</name>
    <dbReference type="NCBI Taxonomy" id="200917"/>
    <lineage>
        <taxon>Eukaryota</taxon>
        <taxon>Metazoa</taxon>
        <taxon>Ecdysozoa</taxon>
        <taxon>Arthropoda</taxon>
        <taxon>Hexapoda</taxon>
        <taxon>Insecta</taxon>
        <taxon>Pterygota</taxon>
        <taxon>Neoptera</taxon>
        <taxon>Endopterygota</taxon>
        <taxon>Coleoptera</taxon>
        <taxon>Polyphaga</taxon>
        <taxon>Cucujiformia</taxon>
        <taxon>Chrysomeloidea</taxon>
        <taxon>Chrysomelidae</taxon>
        <taxon>Bruchinae</taxon>
        <taxon>Bruchini</taxon>
        <taxon>Acanthoscelides</taxon>
    </lineage>
</organism>
<name>A0A9P0K696_ACAOB</name>
<accession>A0A9P0K696</accession>
<sequence>MKTFAFKIISLKFVEVTVCSRGDLFAGRNIVYNDETCIHSSHTVPKSWDDEINTSLQAPLVKGKRVRY</sequence>
<proteinExistence type="predicted"/>
<protein>
    <submittedName>
        <fullName evidence="1">Uncharacterized protein</fullName>
    </submittedName>
</protein>
<comment type="caution">
    <text evidence="1">The sequence shown here is derived from an EMBL/GenBank/DDBJ whole genome shotgun (WGS) entry which is preliminary data.</text>
</comment>
<gene>
    <name evidence="1" type="ORF">ACAOBT_LOCUS7078</name>
</gene>
<dbReference type="EMBL" id="CAKOFQ010006738">
    <property type="protein sequence ID" value="CAH1966868.1"/>
    <property type="molecule type" value="Genomic_DNA"/>
</dbReference>
<dbReference type="AlphaFoldDB" id="A0A9P0K696"/>
<dbReference type="Proteomes" id="UP001152888">
    <property type="component" value="Unassembled WGS sequence"/>
</dbReference>
<dbReference type="OrthoDB" id="6751415at2759"/>